<name>A0A9D4A446_9ROSI</name>
<reference evidence="1 2" key="1">
    <citation type="journal article" date="2021" name="Plant Biotechnol. J.">
        <title>Multi-omics assisted identification of the key and species-specific regulatory components of drought-tolerant mechanisms in Gossypium stocksii.</title>
        <authorList>
            <person name="Yu D."/>
            <person name="Ke L."/>
            <person name="Zhang D."/>
            <person name="Wu Y."/>
            <person name="Sun Y."/>
            <person name="Mei J."/>
            <person name="Sun J."/>
            <person name="Sun Y."/>
        </authorList>
    </citation>
    <scope>NUCLEOTIDE SEQUENCE [LARGE SCALE GENOMIC DNA]</scope>
    <source>
        <strain evidence="2">cv. E1</strain>
        <tissue evidence="1">Leaf</tissue>
    </source>
</reference>
<sequence>MELYVVFTEADGSDPSSTTTAVNTGTKVEAKSPTTHLCSLTFNQCIRFQLQHYVNVMGQKQINRGGGHRRAPDIKPVHFLAKTIKGTSNPLLEGDNEFIDEEEDVAYEEHTGEEDD</sequence>
<evidence type="ECO:0000313" key="1">
    <source>
        <dbReference type="EMBL" id="KAH1083334.1"/>
    </source>
</evidence>
<dbReference type="Proteomes" id="UP000828251">
    <property type="component" value="Unassembled WGS sequence"/>
</dbReference>
<protein>
    <submittedName>
        <fullName evidence="1">Uncharacterized protein</fullName>
    </submittedName>
</protein>
<accession>A0A9D4A446</accession>
<proteinExistence type="predicted"/>
<dbReference type="EMBL" id="JAIQCV010000007">
    <property type="protein sequence ID" value="KAH1083334.1"/>
    <property type="molecule type" value="Genomic_DNA"/>
</dbReference>
<gene>
    <name evidence="1" type="ORF">J1N35_023095</name>
</gene>
<keyword evidence="2" id="KW-1185">Reference proteome</keyword>
<organism evidence="1 2">
    <name type="scientific">Gossypium stocksii</name>
    <dbReference type="NCBI Taxonomy" id="47602"/>
    <lineage>
        <taxon>Eukaryota</taxon>
        <taxon>Viridiplantae</taxon>
        <taxon>Streptophyta</taxon>
        <taxon>Embryophyta</taxon>
        <taxon>Tracheophyta</taxon>
        <taxon>Spermatophyta</taxon>
        <taxon>Magnoliopsida</taxon>
        <taxon>eudicotyledons</taxon>
        <taxon>Gunneridae</taxon>
        <taxon>Pentapetalae</taxon>
        <taxon>rosids</taxon>
        <taxon>malvids</taxon>
        <taxon>Malvales</taxon>
        <taxon>Malvaceae</taxon>
        <taxon>Malvoideae</taxon>
        <taxon>Gossypium</taxon>
    </lineage>
</organism>
<evidence type="ECO:0000313" key="2">
    <source>
        <dbReference type="Proteomes" id="UP000828251"/>
    </source>
</evidence>
<dbReference type="AlphaFoldDB" id="A0A9D4A446"/>
<comment type="caution">
    <text evidence="1">The sequence shown here is derived from an EMBL/GenBank/DDBJ whole genome shotgun (WGS) entry which is preliminary data.</text>
</comment>